<name>A0A423VBC3_CYTCH</name>
<sequence length="89" mass="10189">MAATLERVSQKTEGMIVRNGVRRMIVDIPCLPTFFNQFCERLALAAEDEELDFCILCQLLSTWSPERDKIMSTMVTLSAGWLWAAFQGW</sequence>
<protein>
    <submittedName>
        <fullName evidence="1">Uncharacterized protein</fullName>
    </submittedName>
</protein>
<comment type="caution">
    <text evidence="1">The sequence shown here is derived from an EMBL/GenBank/DDBJ whole genome shotgun (WGS) entry which is preliminary data.</text>
</comment>
<accession>A0A423VBC3</accession>
<proteinExistence type="predicted"/>
<dbReference type="EMBL" id="LJZO01000070">
    <property type="protein sequence ID" value="ROV88184.1"/>
    <property type="molecule type" value="Genomic_DNA"/>
</dbReference>
<gene>
    <name evidence="1" type="ORF">VSDG_09284</name>
</gene>
<evidence type="ECO:0000313" key="2">
    <source>
        <dbReference type="Proteomes" id="UP000284375"/>
    </source>
</evidence>
<keyword evidence="2" id="KW-1185">Reference proteome</keyword>
<dbReference type="AlphaFoldDB" id="A0A423VBC3"/>
<organism evidence="1 2">
    <name type="scientific">Cytospora chrysosperma</name>
    <name type="common">Cytospora canker fungus</name>
    <name type="synonym">Sphaeria chrysosperma</name>
    <dbReference type="NCBI Taxonomy" id="252740"/>
    <lineage>
        <taxon>Eukaryota</taxon>
        <taxon>Fungi</taxon>
        <taxon>Dikarya</taxon>
        <taxon>Ascomycota</taxon>
        <taxon>Pezizomycotina</taxon>
        <taxon>Sordariomycetes</taxon>
        <taxon>Sordariomycetidae</taxon>
        <taxon>Diaporthales</taxon>
        <taxon>Cytosporaceae</taxon>
        <taxon>Cytospora</taxon>
    </lineage>
</organism>
<reference evidence="1 2" key="1">
    <citation type="submission" date="2015-09" db="EMBL/GenBank/DDBJ databases">
        <title>Host preference determinants of Valsa canker pathogens revealed by comparative genomics.</title>
        <authorList>
            <person name="Yin Z."/>
            <person name="Huang L."/>
        </authorList>
    </citation>
    <scope>NUCLEOTIDE SEQUENCE [LARGE SCALE GENOMIC DNA]</scope>
    <source>
        <strain evidence="1 2">YSFL</strain>
    </source>
</reference>
<dbReference type="Proteomes" id="UP000284375">
    <property type="component" value="Unassembled WGS sequence"/>
</dbReference>
<evidence type="ECO:0000313" key="1">
    <source>
        <dbReference type="EMBL" id="ROV88184.1"/>
    </source>
</evidence>